<dbReference type="OMA" id="ESIAFGY"/>
<protein>
    <submittedName>
        <fullName evidence="2">Uncharacterized protein</fullName>
    </submittedName>
</protein>
<reference evidence="2 3" key="1">
    <citation type="journal article" date="2015" name="Nat. Commun.">
        <title>Lucilia cuprina genome unlocks parasitic fly biology to underpin future interventions.</title>
        <authorList>
            <person name="Anstead C.A."/>
            <person name="Korhonen P.K."/>
            <person name="Young N.D."/>
            <person name="Hall R.S."/>
            <person name="Jex A.R."/>
            <person name="Murali S.C."/>
            <person name="Hughes D.S."/>
            <person name="Lee S.F."/>
            <person name="Perry T."/>
            <person name="Stroehlein A.J."/>
            <person name="Ansell B.R."/>
            <person name="Breugelmans B."/>
            <person name="Hofmann A."/>
            <person name="Qu J."/>
            <person name="Dugan S."/>
            <person name="Lee S.L."/>
            <person name="Chao H."/>
            <person name="Dinh H."/>
            <person name="Han Y."/>
            <person name="Doddapaneni H.V."/>
            <person name="Worley K.C."/>
            <person name="Muzny D.M."/>
            <person name="Ioannidis P."/>
            <person name="Waterhouse R.M."/>
            <person name="Zdobnov E.M."/>
            <person name="James P.J."/>
            <person name="Bagnall N.H."/>
            <person name="Kotze A.C."/>
            <person name="Gibbs R.A."/>
            <person name="Richards S."/>
            <person name="Batterham P."/>
            <person name="Gasser R.B."/>
        </authorList>
    </citation>
    <scope>NUCLEOTIDE SEQUENCE [LARGE SCALE GENOMIC DNA]</scope>
    <source>
        <strain evidence="2 3">LS</strain>
        <tissue evidence="2">Full body</tissue>
    </source>
</reference>
<dbReference type="AlphaFoldDB" id="A0A0L0CIT7"/>
<evidence type="ECO:0000313" key="3">
    <source>
        <dbReference type="Proteomes" id="UP000037069"/>
    </source>
</evidence>
<accession>A0A0L0CIT7</accession>
<name>A0A0L0CIT7_LUCCU</name>
<dbReference type="Proteomes" id="UP000037069">
    <property type="component" value="Unassembled WGS sequence"/>
</dbReference>
<keyword evidence="3" id="KW-1185">Reference proteome</keyword>
<dbReference type="OrthoDB" id="8063211at2759"/>
<dbReference type="EMBL" id="JRES01000338">
    <property type="protein sequence ID" value="KNC32166.1"/>
    <property type="molecule type" value="Genomic_DNA"/>
</dbReference>
<evidence type="ECO:0000256" key="1">
    <source>
        <dbReference type="SAM" id="MobiDB-lite"/>
    </source>
</evidence>
<sequence length="318" mass="35915">MSLAKIKAKETKGKQKLLPKLKAILANPNKTKCPILDEPELHQLKSLIQNAIKESKLEPRSFATQKGICLGLESSLRKINNQTSSCVFISLSIKPNHIISLIARNAETKNETQPVYAQPKLENFIEELFGIQALCMVFPKNLMAISEELNKWVEMRKKPAKIKKVDALIKKTLKKKLKKIKPVENKKETKKELVDETTTESVVKSWSGDYISFDKDNPVTGDYKLDGDQAVEALSEIINKIPTSTTSKVIKEIEPMEVDADRNVKITAEINSFDDDNASENSDDFLGEYKNLTVHKIKGNPNKNPKKKRKKNKKKSTN</sequence>
<proteinExistence type="predicted"/>
<gene>
    <name evidence="2" type="ORF">FF38_03489</name>
</gene>
<feature type="region of interest" description="Disordered" evidence="1">
    <location>
        <begin position="293"/>
        <end position="318"/>
    </location>
</feature>
<comment type="caution">
    <text evidence="2">The sequence shown here is derived from an EMBL/GenBank/DDBJ whole genome shotgun (WGS) entry which is preliminary data.</text>
</comment>
<organism evidence="2 3">
    <name type="scientific">Lucilia cuprina</name>
    <name type="common">Green bottle fly</name>
    <name type="synonym">Australian sheep blowfly</name>
    <dbReference type="NCBI Taxonomy" id="7375"/>
    <lineage>
        <taxon>Eukaryota</taxon>
        <taxon>Metazoa</taxon>
        <taxon>Ecdysozoa</taxon>
        <taxon>Arthropoda</taxon>
        <taxon>Hexapoda</taxon>
        <taxon>Insecta</taxon>
        <taxon>Pterygota</taxon>
        <taxon>Neoptera</taxon>
        <taxon>Endopterygota</taxon>
        <taxon>Diptera</taxon>
        <taxon>Brachycera</taxon>
        <taxon>Muscomorpha</taxon>
        <taxon>Oestroidea</taxon>
        <taxon>Calliphoridae</taxon>
        <taxon>Luciliinae</taxon>
        <taxon>Lucilia</taxon>
    </lineage>
</organism>
<evidence type="ECO:0000313" key="2">
    <source>
        <dbReference type="EMBL" id="KNC32166.1"/>
    </source>
</evidence>